<organism evidence="1">
    <name type="scientific">uncultured Caudovirales phage</name>
    <dbReference type="NCBI Taxonomy" id="2100421"/>
    <lineage>
        <taxon>Viruses</taxon>
        <taxon>Duplodnaviria</taxon>
        <taxon>Heunggongvirae</taxon>
        <taxon>Uroviricota</taxon>
        <taxon>Caudoviricetes</taxon>
        <taxon>Peduoviridae</taxon>
        <taxon>Maltschvirus</taxon>
        <taxon>Maltschvirus maltsch</taxon>
    </lineage>
</organism>
<protein>
    <submittedName>
        <fullName evidence="1">Uncharacterized protein</fullName>
    </submittedName>
</protein>
<evidence type="ECO:0000313" key="1">
    <source>
        <dbReference type="EMBL" id="CAB4124698.1"/>
    </source>
</evidence>
<gene>
    <name evidence="1" type="ORF">UFOVP58_23</name>
</gene>
<accession>A0A6J5KQM8</accession>
<reference evidence="1" key="1">
    <citation type="submission" date="2020-04" db="EMBL/GenBank/DDBJ databases">
        <authorList>
            <person name="Chiriac C."/>
            <person name="Salcher M."/>
            <person name="Ghai R."/>
            <person name="Kavagutti S V."/>
        </authorList>
    </citation>
    <scope>NUCLEOTIDE SEQUENCE</scope>
</reference>
<name>A0A6J5KQM8_9CAUD</name>
<sequence>MATTATRNKFVERTKEAFAGITEPKVAEASYQIDIISAFNYYNIHETSKNLRKWAMTHIKKNNPTLLTVIDRAPDYELQQVGVLSRLLAREQFLSEKHKAVLTDKILEIYNRFNLKKKVVTVTPAVVVSIEDRVRDTVRRHCAEIDAAIDEFVLTRTLSAASIKTYLLTNTVSSMVSKRIGEVYKPLQKELTEAVAGKDIQLKEGYAHLNKTQLKKFLAYVDSIILDCQQVAVKVSKPRAKKVKAPGVLVAKMKYQVANDDLKLKSCNPSDIIGSEELWVFNTKYRRLTVYRATDGNTLSVKGTTILNYDLAKSEIKTIRKPAEFFKGLSLTKRPMNNAFKAIVGKPAKPNGRVNEDVIILKAF</sequence>
<dbReference type="EMBL" id="LR796186">
    <property type="protein sequence ID" value="CAB4124698.1"/>
    <property type="molecule type" value="Genomic_DNA"/>
</dbReference>
<proteinExistence type="predicted"/>